<evidence type="ECO:0000256" key="14">
    <source>
        <dbReference type="RuleBase" id="RU000461"/>
    </source>
</evidence>
<dbReference type="InterPro" id="IPR001128">
    <property type="entry name" value="Cyt_P450"/>
</dbReference>
<organism evidence="16">
    <name type="scientific">Lygus hesperus</name>
    <name type="common">Western plant bug</name>
    <dbReference type="NCBI Taxonomy" id="30085"/>
    <lineage>
        <taxon>Eukaryota</taxon>
        <taxon>Metazoa</taxon>
        <taxon>Ecdysozoa</taxon>
        <taxon>Arthropoda</taxon>
        <taxon>Hexapoda</taxon>
        <taxon>Insecta</taxon>
        <taxon>Pterygota</taxon>
        <taxon>Neoptera</taxon>
        <taxon>Paraneoptera</taxon>
        <taxon>Hemiptera</taxon>
        <taxon>Heteroptera</taxon>
        <taxon>Panheteroptera</taxon>
        <taxon>Cimicomorpha</taxon>
        <taxon>Miridae</taxon>
        <taxon>Mirini</taxon>
        <taxon>Lygus</taxon>
    </lineage>
</organism>
<dbReference type="PANTHER" id="PTHR24291">
    <property type="entry name" value="CYTOCHROME P450 FAMILY 4"/>
    <property type="match status" value="1"/>
</dbReference>
<dbReference type="InterPro" id="IPR050196">
    <property type="entry name" value="Cytochrome_P450_Monoox"/>
</dbReference>
<reference evidence="16" key="1">
    <citation type="journal article" date="2014" name="PLoS ONE">
        <title>Transcriptome-Based Identification of ABC Transporters in the Western Tarnished Plant Bug Lygus hesperus.</title>
        <authorList>
            <person name="Hull J.J."/>
            <person name="Chaney K."/>
            <person name="Geib S.M."/>
            <person name="Fabrick J.A."/>
            <person name="Brent C.S."/>
            <person name="Walsh D."/>
            <person name="Lavine L.C."/>
        </authorList>
    </citation>
    <scope>NUCLEOTIDE SEQUENCE</scope>
</reference>
<accession>A0A0A9YD52</accession>
<evidence type="ECO:0000256" key="5">
    <source>
        <dbReference type="ARBA" id="ARBA00022617"/>
    </source>
</evidence>
<evidence type="ECO:0000256" key="11">
    <source>
        <dbReference type="ARBA" id="ARBA00023033"/>
    </source>
</evidence>
<dbReference type="InterPro" id="IPR036396">
    <property type="entry name" value="Cyt_P450_sf"/>
</dbReference>
<gene>
    <name evidence="16" type="primary">CYP4C1_18</name>
    <name evidence="16" type="ORF">CM83_30270</name>
</gene>
<comment type="cofactor">
    <cofactor evidence="1 13">
        <name>heme</name>
        <dbReference type="ChEBI" id="CHEBI:30413"/>
    </cofactor>
</comment>
<sequence>RLSASWTDLPRQTIISRGVSMVVLVLVAVILVLLAVLYLTVPSVFRTGSEARRLMSKIHGPPGLPFIGMGLKLCRLAPDELIDFLREISIEYPRLTKLWVAAVPFVVMQEPDDLEVILGSTKYIMKGLEYIPLQPWLQDGLLVSRGAKWQRRRKMLTPTSHFRILEDNLTSLNTNARLFVRNVLRQNGKPLDIDAFITLCTIDVMSETAMGIKLNAQENESKDYLNSVKRVSYLAVERVIRFWLFNDFLFSISSIGKEFRKNLKVLHDFTEKIIIERKSAYITENHNIITNDDGLGKKRPAFLDSMIEMDLKEPDSFTNKDIREEVDTFMFEGHDTTSAAILFALFLVGHHPDVQEKIYEELFDIFGDSTRNVTMQDLPHMNYLEKVIKETLRLYPSVPYISRFLTKNCTLGDGTVLPRGTNVMILPYLLHRHPKYFEDPEKFDPERFSPDLPKRHPYAYIPFSAGPRNCIGQKFAMMELKILLSTVFRYTRVESITKPGEFKLLPHLILRPNKPIIVKITKREQSAFEMQ</sequence>
<evidence type="ECO:0000256" key="6">
    <source>
        <dbReference type="ARBA" id="ARBA00022723"/>
    </source>
</evidence>
<comment type="subcellular location">
    <subcellularLocation>
        <location evidence="3">Endoplasmic reticulum membrane</location>
        <topology evidence="3">Peripheral membrane protein</topology>
    </subcellularLocation>
    <subcellularLocation>
        <location evidence="2">Microsome membrane</location>
        <topology evidence="2">Peripheral membrane protein</topology>
    </subcellularLocation>
</comment>
<evidence type="ECO:0000256" key="15">
    <source>
        <dbReference type="SAM" id="Phobius"/>
    </source>
</evidence>
<dbReference type="EMBL" id="GBHO01013530">
    <property type="protein sequence ID" value="JAG30074.1"/>
    <property type="molecule type" value="Transcribed_RNA"/>
</dbReference>
<dbReference type="PANTHER" id="PTHR24291:SF189">
    <property type="entry name" value="CYTOCHROME P450 4C3-RELATED"/>
    <property type="match status" value="1"/>
</dbReference>
<comment type="similarity">
    <text evidence="4 14">Belongs to the cytochrome P450 family.</text>
</comment>
<dbReference type="InterPro" id="IPR002401">
    <property type="entry name" value="Cyt_P450_E_grp-I"/>
</dbReference>
<dbReference type="PROSITE" id="PS00086">
    <property type="entry name" value="CYTOCHROME_P450"/>
    <property type="match status" value="1"/>
</dbReference>
<keyword evidence="6 13" id="KW-0479">Metal-binding</keyword>
<keyword evidence="10 13" id="KW-0408">Iron</keyword>
<reference evidence="16" key="2">
    <citation type="submission" date="2014-07" db="EMBL/GenBank/DDBJ databases">
        <authorList>
            <person name="Hull J."/>
        </authorList>
    </citation>
    <scope>NUCLEOTIDE SEQUENCE</scope>
</reference>
<evidence type="ECO:0000256" key="9">
    <source>
        <dbReference type="ARBA" id="ARBA00023002"/>
    </source>
</evidence>
<evidence type="ECO:0000256" key="12">
    <source>
        <dbReference type="ARBA" id="ARBA00023136"/>
    </source>
</evidence>
<dbReference type="InterPro" id="IPR017972">
    <property type="entry name" value="Cyt_P450_CS"/>
</dbReference>
<feature type="transmembrane region" description="Helical" evidence="15">
    <location>
        <begin position="21"/>
        <end position="41"/>
    </location>
</feature>
<name>A0A0A9YD52_LYGHE</name>
<dbReference type="GO" id="GO:0005789">
    <property type="term" value="C:endoplasmic reticulum membrane"/>
    <property type="evidence" value="ECO:0007669"/>
    <property type="project" value="UniProtKB-SubCell"/>
</dbReference>
<keyword evidence="5 13" id="KW-0349">Heme</keyword>
<dbReference type="SUPFAM" id="SSF48264">
    <property type="entry name" value="Cytochrome P450"/>
    <property type="match status" value="1"/>
</dbReference>
<keyword evidence="15" id="KW-0812">Transmembrane</keyword>
<keyword evidence="8" id="KW-0492">Microsome</keyword>
<keyword evidence="12 15" id="KW-0472">Membrane</keyword>
<keyword evidence="7" id="KW-0256">Endoplasmic reticulum</keyword>
<evidence type="ECO:0000256" key="10">
    <source>
        <dbReference type="ARBA" id="ARBA00023004"/>
    </source>
</evidence>
<evidence type="ECO:0000256" key="13">
    <source>
        <dbReference type="PIRSR" id="PIRSR602401-1"/>
    </source>
</evidence>
<dbReference type="CDD" id="cd20628">
    <property type="entry name" value="CYP4"/>
    <property type="match status" value="1"/>
</dbReference>
<feature type="binding site" description="axial binding residue" evidence="13">
    <location>
        <position position="470"/>
    </location>
    <ligand>
        <name>heme</name>
        <dbReference type="ChEBI" id="CHEBI:30413"/>
    </ligand>
    <ligandPart>
        <name>Fe</name>
        <dbReference type="ChEBI" id="CHEBI:18248"/>
    </ligandPart>
</feature>
<dbReference type="GO" id="GO:0020037">
    <property type="term" value="F:heme binding"/>
    <property type="evidence" value="ECO:0007669"/>
    <property type="project" value="InterPro"/>
</dbReference>
<dbReference type="GO" id="GO:0005506">
    <property type="term" value="F:iron ion binding"/>
    <property type="evidence" value="ECO:0007669"/>
    <property type="project" value="InterPro"/>
</dbReference>
<evidence type="ECO:0000313" key="16">
    <source>
        <dbReference type="EMBL" id="JAG30074.1"/>
    </source>
</evidence>
<evidence type="ECO:0000256" key="8">
    <source>
        <dbReference type="ARBA" id="ARBA00022848"/>
    </source>
</evidence>
<evidence type="ECO:0000256" key="3">
    <source>
        <dbReference type="ARBA" id="ARBA00004406"/>
    </source>
</evidence>
<feature type="non-terminal residue" evidence="16">
    <location>
        <position position="1"/>
    </location>
</feature>
<dbReference type="AlphaFoldDB" id="A0A0A9YD52"/>
<evidence type="ECO:0000256" key="7">
    <source>
        <dbReference type="ARBA" id="ARBA00022824"/>
    </source>
</evidence>
<keyword evidence="15" id="KW-1133">Transmembrane helix</keyword>
<keyword evidence="11 14" id="KW-0503">Monooxygenase</keyword>
<dbReference type="Gene3D" id="1.10.630.10">
    <property type="entry name" value="Cytochrome P450"/>
    <property type="match status" value="1"/>
</dbReference>
<keyword evidence="9 14" id="KW-0560">Oxidoreductase</keyword>
<dbReference type="GO" id="GO:0016705">
    <property type="term" value="F:oxidoreductase activity, acting on paired donors, with incorporation or reduction of molecular oxygen"/>
    <property type="evidence" value="ECO:0007669"/>
    <property type="project" value="InterPro"/>
</dbReference>
<dbReference type="PRINTS" id="PR00385">
    <property type="entry name" value="P450"/>
</dbReference>
<protein>
    <submittedName>
        <fullName evidence="16">Cytochrome P450 4C1</fullName>
    </submittedName>
</protein>
<evidence type="ECO:0000256" key="2">
    <source>
        <dbReference type="ARBA" id="ARBA00004174"/>
    </source>
</evidence>
<dbReference type="Pfam" id="PF00067">
    <property type="entry name" value="p450"/>
    <property type="match status" value="1"/>
</dbReference>
<evidence type="ECO:0000256" key="4">
    <source>
        <dbReference type="ARBA" id="ARBA00010617"/>
    </source>
</evidence>
<evidence type="ECO:0000256" key="1">
    <source>
        <dbReference type="ARBA" id="ARBA00001971"/>
    </source>
</evidence>
<proteinExistence type="inferred from homology"/>
<dbReference type="GO" id="GO:0004497">
    <property type="term" value="F:monooxygenase activity"/>
    <property type="evidence" value="ECO:0007669"/>
    <property type="project" value="UniProtKB-KW"/>
</dbReference>
<dbReference type="PRINTS" id="PR00463">
    <property type="entry name" value="EP450I"/>
</dbReference>